<dbReference type="InterPro" id="IPR011990">
    <property type="entry name" value="TPR-like_helical_dom_sf"/>
</dbReference>
<dbReference type="InterPro" id="IPR019734">
    <property type="entry name" value="TPR_rpt"/>
</dbReference>
<dbReference type="AlphaFoldDB" id="A0A2W5VP93"/>
<reference evidence="2 3" key="1">
    <citation type="submission" date="2017-08" db="EMBL/GenBank/DDBJ databases">
        <title>Infants hospitalized years apart are colonized by the same room-sourced microbial strains.</title>
        <authorList>
            <person name="Brooks B."/>
            <person name="Olm M.R."/>
            <person name="Firek B.A."/>
            <person name="Baker R."/>
            <person name="Thomas B.C."/>
            <person name="Morowitz M.J."/>
            <person name="Banfield J.F."/>
        </authorList>
    </citation>
    <scope>NUCLEOTIDE SEQUENCE [LARGE SCALE GENOMIC DNA]</scope>
    <source>
        <strain evidence="2">S2_003_000_R2_14</strain>
    </source>
</reference>
<dbReference type="InterPro" id="IPR052943">
    <property type="entry name" value="TMTC_O-mannosyl-trnsfr"/>
</dbReference>
<dbReference type="Proteomes" id="UP000249061">
    <property type="component" value="Unassembled WGS sequence"/>
</dbReference>
<protein>
    <submittedName>
        <fullName evidence="2">Uncharacterized protein</fullName>
    </submittedName>
</protein>
<organism evidence="2 3">
    <name type="scientific">Archangium gephyra</name>
    <dbReference type="NCBI Taxonomy" id="48"/>
    <lineage>
        <taxon>Bacteria</taxon>
        <taxon>Pseudomonadati</taxon>
        <taxon>Myxococcota</taxon>
        <taxon>Myxococcia</taxon>
        <taxon>Myxococcales</taxon>
        <taxon>Cystobacterineae</taxon>
        <taxon>Archangiaceae</taxon>
        <taxon>Archangium</taxon>
    </lineage>
</organism>
<feature type="repeat" description="TPR" evidence="1">
    <location>
        <begin position="195"/>
        <end position="228"/>
    </location>
</feature>
<gene>
    <name evidence="2" type="ORF">DI536_04525</name>
</gene>
<dbReference type="Pfam" id="PF14559">
    <property type="entry name" value="TPR_19"/>
    <property type="match status" value="1"/>
</dbReference>
<dbReference type="PANTHER" id="PTHR44809:SF1">
    <property type="entry name" value="PROTEIN O-MANNOSYL-TRANSFERASE TMTC1"/>
    <property type="match status" value="1"/>
</dbReference>
<keyword evidence="1" id="KW-0802">TPR repeat</keyword>
<proteinExistence type="predicted"/>
<dbReference type="SUPFAM" id="SSF48452">
    <property type="entry name" value="TPR-like"/>
    <property type="match status" value="1"/>
</dbReference>
<dbReference type="PANTHER" id="PTHR44809">
    <property type="match status" value="1"/>
</dbReference>
<comment type="caution">
    <text evidence="2">The sequence shown here is derived from an EMBL/GenBank/DDBJ whole genome shotgun (WGS) entry which is preliminary data.</text>
</comment>
<dbReference type="SMART" id="SM00028">
    <property type="entry name" value="TPR"/>
    <property type="match status" value="3"/>
</dbReference>
<name>A0A2W5VP93_9BACT</name>
<accession>A0A2W5VP93</accession>
<evidence type="ECO:0000313" key="3">
    <source>
        <dbReference type="Proteomes" id="UP000249061"/>
    </source>
</evidence>
<sequence length="262" mass="28630">MKHAWSVNDVAALLGVPPEDARALVEQVFEGPRDVLSFQDLHLVRTAHRLLNQKVSKARITQALVQVKKEQPADAPLAAVTLREVGKELVVEAGSSKWNAASGQHLFDFGAKGNRGANWLRPVPARDAVALFAAAVHVEETDPEAALDAYADAVAADPHHADAHVNLGRLLHQRGRLCEAEAHYVAALVSRPTDTTATFNLAVVLEDLGRLDDAIARYQEVLELDPTVSDACFNLARLYEKKGEKVAALRHLKDYRRLSGPR</sequence>
<dbReference type="Gene3D" id="1.25.40.10">
    <property type="entry name" value="Tetratricopeptide repeat domain"/>
    <property type="match status" value="1"/>
</dbReference>
<dbReference type="EMBL" id="QFQP01000002">
    <property type="protein sequence ID" value="PZR17584.1"/>
    <property type="molecule type" value="Genomic_DNA"/>
</dbReference>
<evidence type="ECO:0000313" key="2">
    <source>
        <dbReference type="EMBL" id="PZR17584.1"/>
    </source>
</evidence>
<dbReference type="Pfam" id="PF13432">
    <property type="entry name" value="TPR_16"/>
    <property type="match status" value="1"/>
</dbReference>
<dbReference type="PROSITE" id="PS50005">
    <property type="entry name" value="TPR"/>
    <property type="match status" value="1"/>
</dbReference>
<evidence type="ECO:0000256" key="1">
    <source>
        <dbReference type="PROSITE-ProRule" id="PRU00339"/>
    </source>
</evidence>
<dbReference type="PROSITE" id="PS50293">
    <property type="entry name" value="TPR_REGION"/>
    <property type="match status" value="1"/>
</dbReference>